<sequence>MLRSNEEQYCITKTGFDQLRMVKTIFRRRSLCSPCGKLFDSGKLEERLRALWKPVRCTGCDKSHPELLFPQDRRMENRCVGLLGHFAACEHLKISSKIPVIPIKKALEKQDEDITCDHPDHIISVYDKYRYSPSLHRFHPRIRYWSNAIGIRSQYSRTFPMMKIHRRQDPQDLDMRKIKSFLLKQLQELNGDGLCQHASDQLESIASFIILEKYCYFSDRYQAYYRHRCPDRSYVCHECGTRYIWVYEDNCVTLRVRMNVSYGSPDSINWLSNLSFETDEHPILNSSTEHILWCSNPVCGTGCGERWLLMVEIFKRHTVHYYLQDIELEFRCMTSIDRLPLTLEYQTFHDVADWTPGGGP</sequence>
<protein>
    <submittedName>
        <fullName evidence="1">Uncharacterized protein</fullName>
    </submittedName>
</protein>
<evidence type="ECO:0000313" key="1">
    <source>
        <dbReference type="EMBL" id="TXC05653.1"/>
    </source>
</evidence>
<comment type="caution">
    <text evidence="1">The sequence shown here is derived from an EMBL/GenBank/DDBJ whole genome shotgun (WGS) entry which is preliminary data.</text>
</comment>
<organism evidence="1 2">
    <name type="scientific">Fusarium oxysporum f. sp. cubense</name>
    <dbReference type="NCBI Taxonomy" id="61366"/>
    <lineage>
        <taxon>Eukaryota</taxon>
        <taxon>Fungi</taxon>
        <taxon>Dikarya</taxon>
        <taxon>Ascomycota</taxon>
        <taxon>Pezizomycotina</taxon>
        <taxon>Sordariomycetes</taxon>
        <taxon>Hypocreomycetidae</taxon>
        <taxon>Hypocreales</taxon>
        <taxon>Nectriaceae</taxon>
        <taxon>Fusarium</taxon>
        <taxon>Fusarium oxysporum species complex</taxon>
    </lineage>
</organism>
<dbReference type="AlphaFoldDB" id="A0A5C6T458"/>
<dbReference type="EMBL" id="VMNF01000006">
    <property type="protein sequence ID" value="TXC05653.1"/>
    <property type="molecule type" value="Genomic_DNA"/>
</dbReference>
<evidence type="ECO:0000313" key="2">
    <source>
        <dbReference type="Proteomes" id="UP000321331"/>
    </source>
</evidence>
<dbReference type="Proteomes" id="UP000321331">
    <property type="component" value="Unassembled WGS sequence"/>
</dbReference>
<name>A0A5C6T458_FUSOC</name>
<gene>
    <name evidence="1" type="ORF">FocTR4_00009636</name>
</gene>
<proteinExistence type="predicted"/>
<reference evidence="1 2" key="1">
    <citation type="submission" date="2019-07" db="EMBL/GenBank/DDBJ databases">
        <title>The First High-Quality Draft Genome Sequence of the Causal Agent of the Current Panama Disease Epidemic.</title>
        <authorList>
            <person name="Warmington R.J."/>
            <person name="Kay W."/>
            <person name="Jeffries A."/>
            <person name="Bebber D."/>
            <person name="Moore K."/>
            <person name="Studholme D.J."/>
        </authorList>
    </citation>
    <scope>NUCLEOTIDE SEQUENCE [LARGE SCALE GENOMIC DNA]</scope>
    <source>
        <strain evidence="1 2">TR4</strain>
    </source>
</reference>
<accession>A0A5C6T458</accession>